<dbReference type="GO" id="GO:0160148">
    <property type="term" value="F:tRNA pseudouridine(55) synthase activity"/>
    <property type="evidence" value="ECO:0007669"/>
    <property type="project" value="UniProtKB-EC"/>
</dbReference>
<dbReference type="HAMAP" id="MF_01080">
    <property type="entry name" value="TruB_bact"/>
    <property type="match status" value="1"/>
</dbReference>
<feature type="domain" description="Pseudouridine synthase II N-terminal" evidence="6">
    <location>
        <begin position="53"/>
        <end position="199"/>
    </location>
</feature>
<dbReference type="InterPro" id="IPR002501">
    <property type="entry name" value="PsdUridine_synth_N"/>
</dbReference>
<gene>
    <name evidence="5" type="primary">truB</name>
    <name evidence="8" type="ORF">SAMN02745205_01680</name>
</gene>
<dbReference type="InterPro" id="IPR014780">
    <property type="entry name" value="tRNA_psdUridine_synth_TruB"/>
</dbReference>
<protein>
    <recommendedName>
        <fullName evidence="5">tRNA pseudouridine synthase B</fullName>
        <ecNumber evidence="5">5.4.99.25</ecNumber>
    </recommendedName>
    <alternativeName>
        <fullName evidence="5">tRNA pseudouridine(55) synthase</fullName>
        <shortName evidence="5">Psi55 synthase</shortName>
    </alternativeName>
    <alternativeName>
        <fullName evidence="5">tRNA pseudouridylate synthase</fullName>
    </alternativeName>
    <alternativeName>
        <fullName evidence="5">tRNA-uridine isomerase</fullName>
    </alternativeName>
</protein>
<dbReference type="InterPro" id="IPR032819">
    <property type="entry name" value="TruB_C"/>
</dbReference>
<evidence type="ECO:0000256" key="1">
    <source>
        <dbReference type="ARBA" id="ARBA00000385"/>
    </source>
</evidence>
<name>A0A1T4MUQ5_PORCN</name>
<dbReference type="NCBIfam" id="TIGR00431">
    <property type="entry name" value="TruB"/>
    <property type="match status" value="1"/>
</dbReference>
<evidence type="ECO:0000313" key="8">
    <source>
        <dbReference type="EMBL" id="SJZ70505.1"/>
    </source>
</evidence>
<dbReference type="GO" id="GO:1990481">
    <property type="term" value="P:mRNA pseudouridine synthesis"/>
    <property type="evidence" value="ECO:0007669"/>
    <property type="project" value="TreeGrafter"/>
</dbReference>
<dbReference type="Pfam" id="PF16198">
    <property type="entry name" value="TruB_C_2"/>
    <property type="match status" value="1"/>
</dbReference>
<dbReference type="PANTHER" id="PTHR13767">
    <property type="entry name" value="TRNA-PSEUDOURIDINE SYNTHASE"/>
    <property type="match status" value="1"/>
</dbReference>
<dbReference type="Proteomes" id="UP000189956">
    <property type="component" value="Unassembled WGS sequence"/>
</dbReference>
<feature type="active site" description="Nucleophile" evidence="5">
    <location>
        <position position="66"/>
    </location>
</feature>
<comment type="catalytic activity">
    <reaction evidence="1 5">
        <text>uridine(55) in tRNA = pseudouridine(55) in tRNA</text>
        <dbReference type="Rhea" id="RHEA:42532"/>
        <dbReference type="Rhea" id="RHEA-COMP:10101"/>
        <dbReference type="Rhea" id="RHEA-COMP:10102"/>
        <dbReference type="ChEBI" id="CHEBI:65314"/>
        <dbReference type="ChEBI" id="CHEBI:65315"/>
        <dbReference type="EC" id="5.4.99.25"/>
    </reaction>
</comment>
<evidence type="ECO:0000313" key="9">
    <source>
        <dbReference type="Proteomes" id="UP000189956"/>
    </source>
</evidence>
<evidence type="ECO:0000259" key="7">
    <source>
        <dbReference type="Pfam" id="PF16198"/>
    </source>
</evidence>
<comment type="function">
    <text evidence="5">Responsible for synthesis of pseudouridine from uracil-55 in the psi GC loop of transfer RNAs.</text>
</comment>
<dbReference type="RefSeq" id="WP_025839030.1">
    <property type="nucleotide sequence ID" value="NZ_FUWL01000015.1"/>
</dbReference>
<dbReference type="GO" id="GO:0003723">
    <property type="term" value="F:RNA binding"/>
    <property type="evidence" value="ECO:0007669"/>
    <property type="project" value="InterPro"/>
</dbReference>
<organism evidence="8 9">
    <name type="scientific">Porphyromonas cangingivalis</name>
    <dbReference type="NCBI Taxonomy" id="36874"/>
    <lineage>
        <taxon>Bacteria</taxon>
        <taxon>Pseudomonadati</taxon>
        <taxon>Bacteroidota</taxon>
        <taxon>Bacteroidia</taxon>
        <taxon>Bacteroidales</taxon>
        <taxon>Porphyromonadaceae</taxon>
        <taxon>Porphyromonas</taxon>
    </lineage>
</organism>
<dbReference type="SUPFAM" id="SSF55120">
    <property type="entry name" value="Pseudouridine synthase"/>
    <property type="match status" value="1"/>
</dbReference>
<evidence type="ECO:0000256" key="5">
    <source>
        <dbReference type="HAMAP-Rule" id="MF_01080"/>
    </source>
</evidence>
<dbReference type="AlphaFoldDB" id="A0A1T4MUQ5"/>
<evidence type="ECO:0000256" key="3">
    <source>
        <dbReference type="ARBA" id="ARBA00022694"/>
    </source>
</evidence>
<dbReference type="GO" id="GO:0031119">
    <property type="term" value="P:tRNA pseudouridine synthesis"/>
    <property type="evidence" value="ECO:0007669"/>
    <property type="project" value="UniProtKB-UniRule"/>
</dbReference>
<dbReference type="CDD" id="cd02573">
    <property type="entry name" value="PseudoU_synth_EcTruB"/>
    <property type="match status" value="1"/>
</dbReference>
<reference evidence="8 9" key="1">
    <citation type="submission" date="2017-02" db="EMBL/GenBank/DDBJ databases">
        <authorList>
            <person name="Peterson S.W."/>
        </authorList>
    </citation>
    <scope>NUCLEOTIDE SEQUENCE [LARGE SCALE GENOMIC DNA]</scope>
    <source>
        <strain evidence="8 9">ATCC 700135</strain>
    </source>
</reference>
<keyword evidence="3 5" id="KW-0819">tRNA processing</keyword>
<comment type="similarity">
    <text evidence="2 5">Belongs to the pseudouridine synthase TruB family. Type 1 subfamily.</text>
</comment>
<dbReference type="EMBL" id="FUWL01000015">
    <property type="protein sequence ID" value="SJZ70505.1"/>
    <property type="molecule type" value="Genomic_DNA"/>
</dbReference>
<evidence type="ECO:0000256" key="2">
    <source>
        <dbReference type="ARBA" id="ARBA00005642"/>
    </source>
</evidence>
<dbReference type="PANTHER" id="PTHR13767:SF2">
    <property type="entry name" value="PSEUDOURIDYLATE SYNTHASE TRUB1"/>
    <property type="match status" value="1"/>
</dbReference>
<evidence type="ECO:0000256" key="4">
    <source>
        <dbReference type="ARBA" id="ARBA00023235"/>
    </source>
</evidence>
<feature type="domain" description="tRNA pseudouridylate synthase B C-terminal" evidence="7">
    <location>
        <begin position="200"/>
        <end position="241"/>
    </location>
</feature>
<dbReference type="InterPro" id="IPR020103">
    <property type="entry name" value="PsdUridine_synth_cat_dom_sf"/>
</dbReference>
<dbReference type="Pfam" id="PF01509">
    <property type="entry name" value="TruB_N"/>
    <property type="match status" value="1"/>
</dbReference>
<dbReference type="EC" id="5.4.99.25" evidence="5"/>
<keyword evidence="4 5" id="KW-0413">Isomerase</keyword>
<accession>A0A1T4MUQ5</accession>
<proteinExistence type="inferred from homology"/>
<evidence type="ECO:0000259" key="6">
    <source>
        <dbReference type="Pfam" id="PF01509"/>
    </source>
</evidence>
<dbReference type="Gene3D" id="3.30.2350.10">
    <property type="entry name" value="Pseudouridine synthase"/>
    <property type="match status" value="1"/>
</dbReference>
<sequence>MTDIERRNTHAEYEKRLDNPFSKGLIVGIEKPLHWTSFDVVNKVRYLLTRRLKLKKLKVGHAGTLDPLATGVVVLCTGKSTKMIETLQAHNKTYRTTIKLGATTPSYDMETEVDRYFPTEHITRELVEKILQTFVGTIQQVPPTFSACKVDGKRAYEMARVGKEVELRAKEISIQDIRLLRYAQDEIEIEVDCGKGTYIRALARDIGEALGSGGYLTALRRIRSGDVDEDSLITMEEVPEWIERVLSESEDKDKY</sequence>